<protein>
    <recommendedName>
        <fullName evidence="3">Uma2 family endonuclease</fullName>
    </recommendedName>
</protein>
<accession>A0A6C0GQH9</accession>
<evidence type="ECO:0000313" key="1">
    <source>
        <dbReference type="EMBL" id="QHT70326.1"/>
    </source>
</evidence>
<dbReference type="Proteomes" id="UP000480178">
    <property type="component" value="Chromosome"/>
</dbReference>
<organism evidence="1 2">
    <name type="scientific">Rhodocytophaga rosea</name>
    <dbReference type="NCBI Taxonomy" id="2704465"/>
    <lineage>
        <taxon>Bacteria</taxon>
        <taxon>Pseudomonadati</taxon>
        <taxon>Bacteroidota</taxon>
        <taxon>Cytophagia</taxon>
        <taxon>Cytophagales</taxon>
        <taxon>Rhodocytophagaceae</taxon>
        <taxon>Rhodocytophaga</taxon>
    </lineage>
</organism>
<evidence type="ECO:0000313" key="2">
    <source>
        <dbReference type="Proteomes" id="UP000480178"/>
    </source>
</evidence>
<evidence type="ECO:0008006" key="3">
    <source>
        <dbReference type="Google" id="ProtNLM"/>
    </source>
</evidence>
<keyword evidence="2" id="KW-1185">Reference proteome</keyword>
<reference evidence="1 2" key="1">
    <citation type="submission" date="2020-01" db="EMBL/GenBank/DDBJ databases">
        <authorList>
            <person name="Kim M.K."/>
        </authorList>
    </citation>
    <scope>NUCLEOTIDE SEQUENCE [LARGE SCALE GENOMIC DNA]</scope>
    <source>
        <strain evidence="1 2">172606-1</strain>
    </source>
</reference>
<dbReference type="Gene3D" id="3.90.1570.10">
    <property type="entry name" value="tt1808, chain A"/>
    <property type="match status" value="1"/>
</dbReference>
<proteinExistence type="predicted"/>
<dbReference type="EMBL" id="CP048222">
    <property type="protein sequence ID" value="QHT70326.1"/>
    <property type="molecule type" value="Genomic_DNA"/>
</dbReference>
<dbReference type="KEGG" id="rhoz:GXP67_28570"/>
<gene>
    <name evidence="1" type="ORF">GXP67_28570</name>
</gene>
<dbReference type="InterPro" id="IPR012296">
    <property type="entry name" value="Nuclease_put_TT1808"/>
</dbReference>
<sequence length="215" mass="24797">MEKQLETIPDYLIKEIIDGKKYYYKDYQKVLTKETTLEAIMGCSETQARIINAILQFLFKNVDARSFDILSGEVGIHLSHTNNFAIDIAVFDRATLPKNRDKNKYIPAAPLFAFEVDINIEPEEEYLHKKKRKDDFSYMLNKSSRLIDAGTQKVIWILTASKIVLVFEKSAEGKIINSHVSWKESFDITIGKAFRVAIEKWLIEGGQEEILEDLQ</sequence>
<name>A0A6C0GQH9_9BACT</name>
<dbReference type="AlphaFoldDB" id="A0A6C0GQH9"/>
<dbReference type="RefSeq" id="WP_162446305.1">
    <property type="nucleotide sequence ID" value="NZ_CP048222.1"/>
</dbReference>